<gene>
    <name evidence="1" type="ORF">ABID46_001118</name>
</gene>
<comment type="caution">
    <text evidence="1">The sequence shown here is derived from an EMBL/GenBank/DDBJ whole genome shotgun (WGS) entry which is preliminary data.</text>
</comment>
<accession>A0ABV2LSI6</accession>
<dbReference type="Pfam" id="PF09720">
    <property type="entry name" value="Unstab_antitox"/>
    <property type="match status" value="1"/>
</dbReference>
<dbReference type="InterPro" id="IPR013406">
    <property type="entry name" value="CHP02574_addiction_mod"/>
</dbReference>
<name>A0ABV2LSI6_9FLAO</name>
<dbReference type="Proteomes" id="UP001549146">
    <property type="component" value="Unassembled WGS sequence"/>
</dbReference>
<evidence type="ECO:0000313" key="1">
    <source>
        <dbReference type="EMBL" id="MET3731549.1"/>
    </source>
</evidence>
<keyword evidence="2" id="KW-1185">Reference proteome</keyword>
<proteinExistence type="predicted"/>
<protein>
    <submittedName>
        <fullName evidence="1">Addiction module component (TIGR02574 family)</fullName>
    </submittedName>
</protein>
<evidence type="ECO:0000313" key="2">
    <source>
        <dbReference type="Proteomes" id="UP001549146"/>
    </source>
</evidence>
<reference evidence="1 2" key="1">
    <citation type="submission" date="2024-06" db="EMBL/GenBank/DDBJ databases">
        <title>Genomic Encyclopedia of Type Strains, Phase IV (KMG-IV): sequencing the most valuable type-strain genomes for metagenomic binning, comparative biology and taxonomic classification.</title>
        <authorList>
            <person name="Goeker M."/>
        </authorList>
    </citation>
    <scope>NUCLEOTIDE SEQUENCE [LARGE SCALE GENOMIC DNA]</scope>
    <source>
        <strain evidence="1 2">DSM 29388</strain>
    </source>
</reference>
<dbReference type="EMBL" id="JBEPMO010000004">
    <property type="protein sequence ID" value="MET3731549.1"/>
    <property type="molecule type" value="Genomic_DNA"/>
</dbReference>
<dbReference type="RefSeq" id="WP_354507909.1">
    <property type="nucleotide sequence ID" value="NZ_JBEPMO010000004.1"/>
</dbReference>
<organism evidence="1 2">
    <name type="scientific">Moheibacter stercoris</name>
    <dbReference type="NCBI Taxonomy" id="1628251"/>
    <lineage>
        <taxon>Bacteria</taxon>
        <taxon>Pseudomonadati</taxon>
        <taxon>Bacteroidota</taxon>
        <taxon>Flavobacteriia</taxon>
        <taxon>Flavobacteriales</taxon>
        <taxon>Weeksellaceae</taxon>
        <taxon>Moheibacter</taxon>
    </lineage>
</organism>
<sequence>MDTTVDLRKRVLNYIQNADDKLLRLIQALAETYQSDENTVEHDLTELQKKELDARMESYQNNPENVTDWKEMKDSW</sequence>